<proteinExistence type="predicted"/>
<protein>
    <recommendedName>
        <fullName evidence="3">Calmodulin</fullName>
    </recommendedName>
</protein>
<keyword evidence="2" id="KW-1185">Reference proteome</keyword>
<sequence>MDEATCQQVVSAVVIVPGSGDARERPFKDGREEPYVDLDGFMQAALGLLSVTRLAAAAREGFSCASHAELRHLFGKHGKSAGKLTPAELTLLVQESFSDAVDHEGLGPAVRQAVSQASSAETDWPGWLNFNEFVALVRRIQDIEDTDRVDRERAAIEATGFEPAQVDEFRELFIKNDVDGVGEIPERRVQRLLASIEAAASVPLERLRAAARRRADRGPSDRSRRGSCEALDFPEFLCLMKEVLGLAEAGALHAAAQDRRGALRPGDGRGPSAAFGATLRQLLG</sequence>
<name>A0ABN9UZX3_9DINO</name>
<dbReference type="EMBL" id="CAUYUJ010016499">
    <property type="protein sequence ID" value="CAK0865912.1"/>
    <property type="molecule type" value="Genomic_DNA"/>
</dbReference>
<gene>
    <name evidence="1" type="ORF">PCOR1329_LOCUS53312</name>
</gene>
<dbReference type="Gene3D" id="1.10.238.10">
    <property type="entry name" value="EF-hand"/>
    <property type="match status" value="1"/>
</dbReference>
<dbReference type="SUPFAM" id="SSF47473">
    <property type="entry name" value="EF-hand"/>
    <property type="match status" value="1"/>
</dbReference>
<evidence type="ECO:0000313" key="1">
    <source>
        <dbReference type="EMBL" id="CAK0865912.1"/>
    </source>
</evidence>
<reference evidence="1" key="1">
    <citation type="submission" date="2023-10" db="EMBL/GenBank/DDBJ databases">
        <authorList>
            <person name="Chen Y."/>
            <person name="Shah S."/>
            <person name="Dougan E. K."/>
            <person name="Thang M."/>
            <person name="Chan C."/>
        </authorList>
    </citation>
    <scope>NUCLEOTIDE SEQUENCE [LARGE SCALE GENOMIC DNA]</scope>
</reference>
<dbReference type="InterPro" id="IPR011992">
    <property type="entry name" value="EF-hand-dom_pair"/>
</dbReference>
<evidence type="ECO:0000313" key="2">
    <source>
        <dbReference type="Proteomes" id="UP001189429"/>
    </source>
</evidence>
<accession>A0ABN9UZX3</accession>
<organism evidence="1 2">
    <name type="scientific">Prorocentrum cordatum</name>
    <dbReference type="NCBI Taxonomy" id="2364126"/>
    <lineage>
        <taxon>Eukaryota</taxon>
        <taxon>Sar</taxon>
        <taxon>Alveolata</taxon>
        <taxon>Dinophyceae</taxon>
        <taxon>Prorocentrales</taxon>
        <taxon>Prorocentraceae</taxon>
        <taxon>Prorocentrum</taxon>
    </lineage>
</organism>
<dbReference type="Proteomes" id="UP001189429">
    <property type="component" value="Unassembled WGS sequence"/>
</dbReference>
<comment type="caution">
    <text evidence="1">The sequence shown here is derived from an EMBL/GenBank/DDBJ whole genome shotgun (WGS) entry which is preliminary data.</text>
</comment>
<evidence type="ECO:0008006" key="3">
    <source>
        <dbReference type="Google" id="ProtNLM"/>
    </source>
</evidence>